<dbReference type="InterPro" id="IPR047187">
    <property type="entry name" value="SF1_C_Upf1"/>
</dbReference>
<evidence type="ECO:0000256" key="1">
    <source>
        <dbReference type="ARBA" id="ARBA00022741"/>
    </source>
</evidence>
<evidence type="ECO:0000313" key="7">
    <source>
        <dbReference type="Proteomes" id="UP000288168"/>
    </source>
</evidence>
<dbReference type="GO" id="GO:0016787">
    <property type="term" value="F:hydrolase activity"/>
    <property type="evidence" value="ECO:0007669"/>
    <property type="project" value="UniProtKB-KW"/>
</dbReference>
<dbReference type="CDD" id="cd18808">
    <property type="entry name" value="SF1_C_Upf1"/>
    <property type="match status" value="1"/>
</dbReference>
<reference evidence="6 7" key="1">
    <citation type="submission" date="2017-06" db="EMBL/GenBank/DDBJ databases">
        <title>Comparative genomic analysis of Ambrosia Fusariam Clade fungi.</title>
        <authorList>
            <person name="Stajich J.E."/>
            <person name="Carrillo J."/>
            <person name="Kijimoto T."/>
            <person name="Eskalen A."/>
            <person name="O'Donnell K."/>
            <person name="Kasson M."/>
        </authorList>
    </citation>
    <scope>NUCLEOTIDE SEQUENCE [LARGE SCALE GENOMIC DNA]</scope>
    <source>
        <strain evidence="6 7">NRRL62584</strain>
    </source>
</reference>
<dbReference type="SUPFAM" id="SSF52540">
    <property type="entry name" value="P-loop containing nucleoside triphosphate hydrolases"/>
    <property type="match status" value="1"/>
</dbReference>
<evidence type="ECO:0000256" key="2">
    <source>
        <dbReference type="ARBA" id="ARBA00022801"/>
    </source>
</evidence>
<dbReference type="GO" id="GO:0005524">
    <property type="term" value="F:ATP binding"/>
    <property type="evidence" value="ECO:0007669"/>
    <property type="project" value="UniProtKB-KW"/>
</dbReference>
<evidence type="ECO:0000259" key="5">
    <source>
        <dbReference type="Pfam" id="PF13087"/>
    </source>
</evidence>
<comment type="caution">
    <text evidence="6">The sequence shown here is derived from an EMBL/GenBank/DDBJ whole genome shotgun (WGS) entry which is preliminary data.</text>
</comment>
<dbReference type="EMBL" id="NKCI01000062">
    <property type="protein sequence ID" value="RSL59913.1"/>
    <property type="molecule type" value="Genomic_DNA"/>
</dbReference>
<dbReference type="Pfam" id="PF13087">
    <property type="entry name" value="AAA_12"/>
    <property type="match status" value="1"/>
</dbReference>
<dbReference type="PANTHER" id="PTHR43788:SF8">
    <property type="entry name" value="DNA-BINDING PROTEIN SMUBP-2"/>
    <property type="match status" value="1"/>
</dbReference>
<keyword evidence="4" id="KW-0067">ATP-binding</keyword>
<accession>A0A428Q3N7</accession>
<sequence>MTHCPLTDEEAKRIENSFPLQKAASNNATELCIVSVNLALDPTVIGFGIPFHGEDETIDGWVNNDHPIHDTIKLTELLQRKTFTFLVQATGEQVDNLFDVTGSHFKPFDYGYGDKHNWDMTRYSHQIPRNRGSKFSAKICYDDINQRDTALTQMHLQDKIGDQPVANTEHFVCLLEPKEPFFPRHWRATRRALRGDFTPISVEFDAKRHTPTQTDTDDHRRNLATWDAVHLSYGSDHMRKVDLTDRIALGLIRPASDHGRKNSPEAFNSYNATTGTASRTAVRLICRSGIGNEKKRIGAVNRLNSLNIWPAVMEHDMFAERKSLAFNDILVGQGLWDLFKAASSFRFPHFDLFDGVTDQVRDACIDHVFEDDRERVQQYFGKLHFGIGLVSAAPGMGKSHLASIIITLMCLNPSIRQLYVSASSNGATDNILQRANNIAEPIVDKLIDAGHPVKRLMLIRGYKGEIELINCLKALKDISFEESGIWNPSPWHFERSLCWWTLRALGSNAVPPLTSDDCTQLWDLHQRLGALVSPDDQTSPIDGDYLKFTHIVHLARGMITFGEYTKRQTPGAHQNTLARLMGLVMSCANVVATTPAASSNNPYLAFNSKKAKAVVFDEAGTMFRADGLLVFGNTPRPMIAVGDPKQLAPVLATAIEKLHVLHRKPHYLSRRDDKDDGWPTNRFTAEAEISWLSWFIHLGFPVFHLHTQHRMAEGLFDLMLKTSYSDINRYFKYSPLCRPIDFPLGIRVEQYIQTQHRLPSDSPDKLLPVFFQTNGCPCRNYPDSASRLNPRQTDCIAKCLVGMMEELSISPADVAVLTPYRANLRALQKRFRKEDILEGVICATPDTFQGREAHIIVVALCVTNETGPGFANDARHLNVALTRHKSGLFIFGDLKTTSRRSSEWTDGNLAAGSTMTNVFRIIEDSRRIVNLTGDPRVDPDSYWERLETSSKFL</sequence>
<organism evidence="6 7">
    <name type="scientific">Fusarium duplospermum</name>
    <dbReference type="NCBI Taxonomy" id="1325734"/>
    <lineage>
        <taxon>Eukaryota</taxon>
        <taxon>Fungi</taxon>
        <taxon>Dikarya</taxon>
        <taxon>Ascomycota</taxon>
        <taxon>Pezizomycotina</taxon>
        <taxon>Sordariomycetes</taxon>
        <taxon>Hypocreomycetidae</taxon>
        <taxon>Hypocreales</taxon>
        <taxon>Nectriaceae</taxon>
        <taxon>Fusarium</taxon>
        <taxon>Fusarium solani species complex</taxon>
    </lineage>
</organism>
<dbReference type="InterPro" id="IPR027417">
    <property type="entry name" value="P-loop_NTPase"/>
</dbReference>
<evidence type="ECO:0000313" key="6">
    <source>
        <dbReference type="EMBL" id="RSL59913.1"/>
    </source>
</evidence>
<protein>
    <recommendedName>
        <fullName evidence="5">DNA2/NAM7 helicase-like C-terminal domain-containing protein</fullName>
    </recommendedName>
</protein>
<name>A0A428Q3N7_9HYPO</name>
<proteinExistence type="predicted"/>
<keyword evidence="3" id="KW-0347">Helicase</keyword>
<feature type="domain" description="DNA2/NAM7 helicase-like C-terminal" evidence="5">
    <location>
        <begin position="700"/>
        <end position="894"/>
    </location>
</feature>
<evidence type="ECO:0000256" key="3">
    <source>
        <dbReference type="ARBA" id="ARBA00022806"/>
    </source>
</evidence>
<dbReference type="OrthoDB" id="6513042at2759"/>
<dbReference type="InterPro" id="IPR050534">
    <property type="entry name" value="Coronavir_polyprotein_1ab"/>
</dbReference>
<dbReference type="AlphaFoldDB" id="A0A428Q3N7"/>
<dbReference type="Proteomes" id="UP000288168">
    <property type="component" value="Unassembled WGS sequence"/>
</dbReference>
<keyword evidence="1" id="KW-0547">Nucleotide-binding</keyword>
<dbReference type="GO" id="GO:0043139">
    <property type="term" value="F:5'-3' DNA helicase activity"/>
    <property type="evidence" value="ECO:0007669"/>
    <property type="project" value="TreeGrafter"/>
</dbReference>
<dbReference type="Gene3D" id="3.40.50.300">
    <property type="entry name" value="P-loop containing nucleotide triphosphate hydrolases"/>
    <property type="match status" value="2"/>
</dbReference>
<evidence type="ECO:0000256" key="4">
    <source>
        <dbReference type="ARBA" id="ARBA00022840"/>
    </source>
</evidence>
<keyword evidence="7" id="KW-1185">Reference proteome</keyword>
<dbReference type="PANTHER" id="PTHR43788">
    <property type="entry name" value="DNA2/NAM7 HELICASE FAMILY MEMBER"/>
    <property type="match status" value="1"/>
</dbReference>
<gene>
    <name evidence="6" type="ORF">CEP54_007064</name>
</gene>
<keyword evidence="2" id="KW-0378">Hydrolase</keyword>
<dbReference type="InterPro" id="IPR041679">
    <property type="entry name" value="DNA2/NAM7-like_C"/>
</dbReference>